<name>A0A3M6UXV5_POCDA</name>
<keyword evidence="1" id="KW-0694">RNA-binding</keyword>
<sequence>MDSEYVPVAEEFKSRVIGRDGSVLNSIRQRSGAIITSRYREEEGFTVSGNDQQRETAKRLILEKVKVEIPTEYYGLVIGRHEANLLEISKETGAEVTRIRGKVHIIQGTKQQRDHVELLIKRRVALARLRGLKNNSYTVCCFIDGWNVSESCKLNLERVFPNSQAQFRLQSSRESSLQECVSDSGYLSKLKDATLESLRKLKAKKDSSNQLEADMWCHFGLATISGLSKEEWSIDDARAMFQSSEEGNYWKVTFQEGVNFIEDIFSGYYHDKTPKEYLDYAARYDLTFLTPCSRQVRCK</sequence>
<dbReference type="SMART" id="SM00322">
    <property type="entry name" value="KH"/>
    <property type="match status" value="2"/>
</dbReference>
<dbReference type="AlphaFoldDB" id="A0A3M6UXV5"/>
<reference evidence="3 4" key="1">
    <citation type="journal article" date="2018" name="Sci. Rep.">
        <title>Comparative analysis of the Pocillopora damicornis genome highlights role of immune system in coral evolution.</title>
        <authorList>
            <person name="Cunning R."/>
            <person name="Bay R.A."/>
            <person name="Gillette P."/>
            <person name="Baker A.C."/>
            <person name="Traylor-Knowles N."/>
        </authorList>
    </citation>
    <scope>NUCLEOTIDE SEQUENCE [LARGE SCALE GENOMIC DNA]</scope>
    <source>
        <strain evidence="3">RSMAS</strain>
        <tissue evidence="3">Whole animal</tissue>
    </source>
</reference>
<dbReference type="GO" id="GO:0003723">
    <property type="term" value="F:RNA binding"/>
    <property type="evidence" value="ECO:0007669"/>
    <property type="project" value="UniProtKB-UniRule"/>
</dbReference>
<organism evidence="3 4">
    <name type="scientific">Pocillopora damicornis</name>
    <name type="common">Cauliflower coral</name>
    <name type="synonym">Millepora damicornis</name>
    <dbReference type="NCBI Taxonomy" id="46731"/>
    <lineage>
        <taxon>Eukaryota</taxon>
        <taxon>Metazoa</taxon>
        <taxon>Cnidaria</taxon>
        <taxon>Anthozoa</taxon>
        <taxon>Hexacorallia</taxon>
        <taxon>Scleractinia</taxon>
        <taxon>Astrocoeniina</taxon>
        <taxon>Pocilloporidae</taxon>
        <taxon>Pocillopora</taxon>
    </lineage>
</organism>
<feature type="domain" description="K Homology" evidence="2">
    <location>
        <begin position="2"/>
        <end position="66"/>
    </location>
</feature>
<dbReference type="PROSITE" id="PS50084">
    <property type="entry name" value="KH_TYPE_1"/>
    <property type="match status" value="2"/>
</dbReference>
<feature type="domain" description="K Homology" evidence="2">
    <location>
        <begin position="67"/>
        <end position="125"/>
    </location>
</feature>
<keyword evidence="4" id="KW-1185">Reference proteome</keyword>
<dbReference type="Proteomes" id="UP000275408">
    <property type="component" value="Unassembled WGS sequence"/>
</dbReference>
<accession>A0A3M6UXV5</accession>
<dbReference type="Gene3D" id="3.30.1370.10">
    <property type="entry name" value="K Homology domain, type 1"/>
    <property type="match status" value="2"/>
</dbReference>
<evidence type="ECO:0000256" key="1">
    <source>
        <dbReference type="PROSITE-ProRule" id="PRU00117"/>
    </source>
</evidence>
<dbReference type="EMBL" id="RCHS01000535">
    <property type="protein sequence ID" value="RMX58354.1"/>
    <property type="molecule type" value="Genomic_DNA"/>
</dbReference>
<dbReference type="SUPFAM" id="SSF54791">
    <property type="entry name" value="Eukaryotic type KH-domain (KH-domain type I)"/>
    <property type="match status" value="2"/>
</dbReference>
<comment type="caution">
    <text evidence="3">The sequence shown here is derived from an EMBL/GenBank/DDBJ whole genome shotgun (WGS) entry which is preliminary data.</text>
</comment>
<dbReference type="InterPro" id="IPR036612">
    <property type="entry name" value="KH_dom_type_1_sf"/>
</dbReference>
<dbReference type="CDD" id="cd00105">
    <property type="entry name" value="KH-I"/>
    <property type="match status" value="1"/>
</dbReference>
<proteinExistence type="predicted"/>
<dbReference type="InterPro" id="IPR004088">
    <property type="entry name" value="KH_dom_type_1"/>
</dbReference>
<evidence type="ECO:0000313" key="4">
    <source>
        <dbReference type="Proteomes" id="UP000275408"/>
    </source>
</evidence>
<dbReference type="OrthoDB" id="5204190at2759"/>
<dbReference type="Pfam" id="PF00013">
    <property type="entry name" value="KH_1"/>
    <property type="match status" value="2"/>
</dbReference>
<dbReference type="InterPro" id="IPR004087">
    <property type="entry name" value="KH_dom"/>
</dbReference>
<feature type="non-terminal residue" evidence="3">
    <location>
        <position position="299"/>
    </location>
</feature>
<gene>
    <name evidence="3" type="ORF">pdam_00024894</name>
</gene>
<evidence type="ECO:0000313" key="3">
    <source>
        <dbReference type="EMBL" id="RMX58354.1"/>
    </source>
</evidence>
<protein>
    <recommendedName>
        <fullName evidence="2">K Homology domain-containing protein</fullName>
    </recommendedName>
</protein>
<evidence type="ECO:0000259" key="2">
    <source>
        <dbReference type="SMART" id="SM00322"/>
    </source>
</evidence>